<evidence type="ECO:0000313" key="2">
    <source>
        <dbReference type="Proteomes" id="UP000032142"/>
    </source>
</evidence>
<gene>
    <name evidence="1" type="ORF">F383_37980</name>
</gene>
<dbReference type="Proteomes" id="UP000032142">
    <property type="component" value="Unassembled WGS sequence"/>
</dbReference>
<keyword evidence="2" id="KW-1185">Reference proteome</keyword>
<protein>
    <submittedName>
        <fullName evidence="1">Uncharacterized protein</fullName>
    </submittedName>
</protein>
<sequence>MFYDMLIIFPSMATSNHSNMYL</sequence>
<dbReference type="AlphaFoldDB" id="A0A0B0MHB4"/>
<comment type="caution">
    <text evidence="1">The sequence shown here is derived from an EMBL/GenBank/DDBJ whole genome shotgun (WGS) entry which is preliminary data.</text>
</comment>
<organism evidence="1 2">
    <name type="scientific">Gossypium arboreum</name>
    <name type="common">Tree cotton</name>
    <name type="synonym">Gossypium nanking</name>
    <dbReference type="NCBI Taxonomy" id="29729"/>
    <lineage>
        <taxon>Eukaryota</taxon>
        <taxon>Viridiplantae</taxon>
        <taxon>Streptophyta</taxon>
        <taxon>Embryophyta</taxon>
        <taxon>Tracheophyta</taxon>
        <taxon>Spermatophyta</taxon>
        <taxon>Magnoliopsida</taxon>
        <taxon>eudicotyledons</taxon>
        <taxon>Gunneridae</taxon>
        <taxon>Pentapetalae</taxon>
        <taxon>rosids</taxon>
        <taxon>malvids</taxon>
        <taxon>Malvales</taxon>
        <taxon>Malvaceae</taxon>
        <taxon>Malvoideae</taxon>
        <taxon>Gossypium</taxon>
    </lineage>
</organism>
<proteinExistence type="predicted"/>
<accession>A0A0B0MHB4</accession>
<reference evidence="2" key="1">
    <citation type="submission" date="2014-09" db="EMBL/GenBank/DDBJ databases">
        <authorList>
            <person name="Mudge J."/>
            <person name="Ramaraj T."/>
            <person name="Lindquist I.E."/>
            <person name="Bharti A.K."/>
            <person name="Sundararajan A."/>
            <person name="Cameron C.T."/>
            <person name="Woodward J.E."/>
            <person name="May G.D."/>
            <person name="Brubaker C."/>
            <person name="Broadhvest J."/>
            <person name="Wilkins T.A."/>
        </authorList>
    </citation>
    <scope>NUCLEOTIDE SEQUENCE</scope>
    <source>
        <strain evidence="2">cv. AKA8401</strain>
    </source>
</reference>
<dbReference type="EMBL" id="JRRC01052755">
    <property type="protein sequence ID" value="KHF98803.1"/>
    <property type="molecule type" value="Genomic_DNA"/>
</dbReference>
<name>A0A0B0MHB4_GOSAR</name>
<evidence type="ECO:0000313" key="1">
    <source>
        <dbReference type="EMBL" id="KHF98803.1"/>
    </source>
</evidence>